<organism evidence="1 2">
    <name type="scientific">Hymenoscyphus albidus</name>
    <dbReference type="NCBI Taxonomy" id="595503"/>
    <lineage>
        <taxon>Eukaryota</taxon>
        <taxon>Fungi</taxon>
        <taxon>Dikarya</taxon>
        <taxon>Ascomycota</taxon>
        <taxon>Pezizomycotina</taxon>
        <taxon>Leotiomycetes</taxon>
        <taxon>Helotiales</taxon>
        <taxon>Helotiaceae</taxon>
        <taxon>Hymenoscyphus</taxon>
    </lineage>
</organism>
<evidence type="ECO:0000313" key="1">
    <source>
        <dbReference type="EMBL" id="CAG8978631.1"/>
    </source>
</evidence>
<name>A0A9N9Q960_9HELO</name>
<dbReference type="EMBL" id="CAJVRM010000271">
    <property type="protein sequence ID" value="CAG8978631.1"/>
    <property type="molecule type" value="Genomic_DNA"/>
</dbReference>
<gene>
    <name evidence="1" type="ORF">HYALB_00009447</name>
</gene>
<dbReference type="AlphaFoldDB" id="A0A9N9Q960"/>
<comment type="caution">
    <text evidence="1">The sequence shown here is derived from an EMBL/GenBank/DDBJ whole genome shotgun (WGS) entry which is preliminary data.</text>
</comment>
<keyword evidence="2" id="KW-1185">Reference proteome</keyword>
<sequence length="125" mass="14512">MTWSWMRTTENSMDIDQESLDIQQKEAMDIDTDVDLSYDLSENPQNEISQYNPSFLAAPQNIINELLPSAIVTNADFARFVYAQSVQDQELKEDVALAFERKAEVERDEAQYLEDPDSFQNYRAF</sequence>
<reference evidence="1" key="1">
    <citation type="submission" date="2021-07" db="EMBL/GenBank/DDBJ databases">
        <authorList>
            <person name="Durling M."/>
        </authorList>
    </citation>
    <scope>NUCLEOTIDE SEQUENCE</scope>
</reference>
<evidence type="ECO:0000313" key="2">
    <source>
        <dbReference type="Proteomes" id="UP000701801"/>
    </source>
</evidence>
<protein>
    <submittedName>
        <fullName evidence="1">Uncharacterized protein</fullName>
    </submittedName>
</protein>
<dbReference type="Proteomes" id="UP000701801">
    <property type="component" value="Unassembled WGS sequence"/>
</dbReference>
<proteinExistence type="predicted"/>
<accession>A0A9N9Q960</accession>